<dbReference type="PROSITE" id="PS00232">
    <property type="entry name" value="CADHERIN_1"/>
    <property type="match status" value="3"/>
</dbReference>
<dbReference type="GO" id="GO:0005509">
    <property type="term" value="F:calcium ion binding"/>
    <property type="evidence" value="ECO:0007669"/>
    <property type="project" value="UniProtKB-UniRule"/>
</dbReference>
<feature type="domain" description="Cadherin" evidence="13">
    <location>
        <begin position="255"/>
        <end position="358"/>
    </location>
</feature>
<dbReference type="PROSITE" id="PS50268">
    <property type="entry name" value="CADHERIN_2"/>
    <property type="match status" value="7"/>
</dbReference>
<protein>
    <submittedName>
        <fullName evidence="14">Protocadherin 2 gamma 28</fullName>
    </submittedName>
</protein>
<organism evidence="14 15">
    <name type="scientific">Astyanax mexicanus</name>
    <name type="common">Blind cave fish</name>
    <name type="synonym">Astyanax fasciatus mexicanus</name>
    <dbReference type="NCBI Taxonomy" id="7994"/>
    <lineage>
        <taxon>Eukaryota</taxon>
        <taxon>Metazoa</taxon>
        <taxon>Chordata</taxon>
        <taxon>Craniata</taxon>
        <taxon>Vertebrata</taxon>
        <taxon>Euteleostomi</taxon>
        <taxon>Actinopterygii</taxon>
        <taxon>Neopterygii</taxon>
        <taxon>Teleostei</taxon>
        <taxon>Ostariophysi</taxon>
        <taxon>Characiformes</taxon>
        <taxon>Characoidei</taxon>
        <taxon>Acestrorhamphidae</taxon>
        <taxon>Acestrorhamphinae</taxon>
        <taxon>Astyanax</taxon>
    </lineage>
</organism>
<evidence type="ECO:0000256" key="1">
    <source>
        <dbReference type="ARBA" id="ARBA00003436"/>
    </source>
</evidence>
<sequence length="748" mass="82804">MRPVYTHRLCCVMALYKMSERTIARQVLLFVCFFSFSSVRGQVSYTIPEEMPKGSLVGNIAQDLGLDVKRLKSGKARVFSGDTAEYIELNKERGVLLIKERIDRETLCKQTSPCALHLQIILETPIELYRITIEVTDINDNAPRFKRTEKRFEISESAVVGSKFMLEKAVDEDIGKNGLQRYILSPTDSFTLKLGNQADEGKTVEMILQKPLDREKQENMSLLLTAIDGGEPEMSGTVQIHITVLDVNDNAPVFTKSLYKAVITENALKGTSILSVSAFDQDKGSNGDVTYSISSNIDRISEMFHVDEKGVVTLVGDIDYEKAKYYQIDVEATDNGGLSDSSKIMLDVIDVNDNKPLITSMSKSSKGSRFSLDSAHDPDVGQNTLQRYTLNPSNHFTLKELSRSDGTKYVEMVLQTPLDREQQEEHTLILTAFDGGTPQKSGTVKITVVVIDANDNPPMFSQSVYRVFLPENAEQGSSVVRVSATDKDKGSYGEVSYSFSQNTGKAMEYFTINSATGEIRVNVLLDYEKSKQYELNVEAMDKGRLTDTSKVLVEITDVNDNAPVISVISFSNPIAEDSAPETVIAMLNVKDIDSGKNGQIRCSVDSDLPFRIKSSSSNFYSLVTDQFLDREKNSEYNITITATDEGSPSFSTNKTLNLKICDVNDNAPVFQRQSYTAYVLENNTPGVSIFAMTAADQDSGNNARVSYFLEDVIVNGVSASTYISVNAESGEILALRSSPKKVVFNYIC</sequence>
<keyword evidence="11" id="KW-0325">Glycoprotein</keyword>
<evidence type="ECO:0000256" key="7">
    <source>
        <dbReference type="ARBA" id="ARBA00022837"/>
    </source>
</evidence>
<dbReference type="FunFam" id="2.60.40.60:FF:000006">
    <property type="entry name" value="Protocadherin alpha 2"/>
    <property type="match status" value="1"/>
</dbReference>
<dbReference type="FunFam" id="2.60.40.60:FF:000002">
    <property type="entry name" value="Protocadherin alpha 2"/>
    <property type="match status" value="2"/>
</dbReference>
<dbReference type="GO" id="GO:0007156">
    <property type="term" value="P:homophilic cell adhesion via plasma membrane adhesion molecules"/>
    <property type="evidence" value="ECO:0007669"/>
    <property type="project" value="InterPro"/>
</dbReference>
<dbReference type="PANTHER" id="PTHR24028">
    <property type="entry name" value="CADHERIN-87A"/>
    <property type="match status" value="1"/>
</dbReference>
<evidence type="ECO:0000256" key="5">
    <source>
        <dbReference type="ARBA" id="ARBA00022729"/>
    </source>
</evidence>
<dbReference type="FunFam" id="2.60.40.60:FF:000129">
    <property type="entry name" value="protocadherin alpha-C2 isoform X1"/>
    <property type="match status" value="1"/>
</dbReference>
<dbReference type="PANTHER" id="PTHR24028:SF296">
    <property type="entry name" value="PROTOCADHERIN 1 GAMMA 11 PRECURSOR-RELATED"/>
    <property type="match status" value="1"/>
</dbReference>
<evidence type="ECO:0000256" key="3">
    <source>
        <dbReference type="ARBA" id="ARBA00022475"/>
    </source>
</evidence>
<keyword evidence="8" id="KW-0130">Cell adhesion</keyword>
<evidence type="ECO:0000256" key="12">
    <source>
        <dbReference type="PROSITE-ProRule" id="PRU00043"/>
    </source>
</evidence>
<dbReference type="GO" id="GO:0009653">
    <property type="term" value="P:anatomical structure morphogenesis"/>
    <property type="evidence" value="ECO:0007669"/>
    <property type="project" value="UniProtKB-ARBA"/>
</dbReference>
<feature type="domain" description="Cadherin" evidence="13">
    <location>
        <begin position="671"/>
        <end position="732"/>
    </location>
</feature>
<dbReference type="Pfam" id="PF08266">
    <property type="entry name" value="Cadherin_2"/>
    <property type="match status" value="1"/>
</dbReference>
<dbReference type="FunFam" id="2.60.40.60:FF:000007">
    <property type="entry name" value="Protocadherin alpha 2"/>
    <property type="match status" value="2"/>
</dbReference>
<comment type="subcellular location">
    <subcellularLocation>
        <location evidence="2">Cell membrane</location>
        <topology evidence="2">Single-pass type I membrane protein</topology>
    </subcellularLocation>
</comment>
<feature type="domain" description="Cadherin" evidence="13">
    <location>
        <begin position="566"/>
        <end position="670"/>
    </location>
</feature>
<comment type="function">
    <text evidence="1">Potential calcium-dependent cell-adhesion protein. May be involved in the establishment and maintenance of specific neuronal connections in the brain.</text>
</comment>
<proteinExistence type="predicted"/>
<dbReference type="Gene3D" id="2.60.40.60">
    <property type="entry name" value="Cadherins"/>
    <property type="match status" value="7"/>
</dbReference>
<feature type="domain" description="Cadherin" evidence="13">
    <location>
        <begin position="39"/>
        <end position="145"/>
    </location>
</feature>
<keyword evidence="9" id="KW-1133">Transmembrane helix</keyword>
<evidence type="ECO:0000259" key="13">
    <source>
        <dbReference type="PROSITE" id="PS50268"/>
    </source>
</evidence>
<dbReference type="Pfam" id="PF00028">
    <property type="entry name" value="Cadherin"/>
    <property type="match status" value="5"/>
</dbReference>
<dbReference type="InterPro" id="IPR013164">
    <property type="entry name" value="Cadherin_N"/>
</dbReference>
<dbReference type="SUPFAM" id="SSF49313">
    <property type="entry name" value="Cadherin-like"/>
    <property type="match status" value="7"/>
</dbReference>
<evidence type="ECO:0000256" key="4">
    <source>
        <dbReference type="ARBA" id="ARBA00022692"/>
    </source>
</evidence>
<dbReference type="InterPro" id="IPR015919">
    <property type="entry name" value="Cadherin-like_sf"/>
</dbReference>
<keyword evidence="3" id="KW-1003">Cell membrane</keyword>
<keyword evidence="5" id="KW-0732">Signal</keyword>
<evidence type="ECO:0000313" key="14">
    <source>
        <dbReference type="Ensembl" id="ENSAMXP00005001520.1"/>
    </source>
</evidence>
<dbReference type="Ensembl" id="ENSAMXT00005001693.1">
    <property type="protein sequence ID" value="ENSAMXP00005001520.1"/>
    <property type="gene ID" value="ENSAMXG00005000876.1"/>
</dbReference>
<keyword evidence="10" id="KW-0472">Membrane</keyword>
<dbReference type="AlphaFoldDB" id="A0A8B9J4A8"/>
<name>A0A8B9J4A8_ASTMX</name>
<feature type="domain" description="Cadherin" evidence="13">
    <location>
        <begin position="374"/>
        <end position="460"/>
    </location>
</feature>
<keyword evidence="6" id="KW-0677">Repeat</keyword>
<dbReference type="InterPro" id="IPR002126">
    <property type="entry name" value="Cadherin-like_dom"/>
</dbReference>
<dbReference type="PRINTS" id="PR00205">
    <property type="entry name" value="CADHERIN"/>
</dbReference>
<dbReference type="InterPro" id="IPR020894">
    <property type="entry name" value="Cadherin_CS"/>
</dbReference>
<reference evidence="14" key="1">
    <citation type="submission" date="2025-08" db="UniProtKB">
        <authorList>
            <consortium name="Ensembl"/>
        </authorList>
    </citation>
    <scope>IDENTIFICATION</scope>
</reference>
<keyword evidence="4" id="KW-0812">Transmembrane</keyword>
<feature type="domain" description="Cadherin" evidence="13">
    <location>
        <begin position="146"/>
        <end position="254"/>
    </location>
</feature>
<evidence type="ECO:0000256" key="11">
    <source>
        <dbReference type="ARBA" id="ARBA00023180"/>
    </source>
</evidence>
<dbReference type="CDD" id="cd11304">
    <property type="entry name" value="Cadherin_repeat"/>
    <property type="match status" value="6"/>
</dbReference>
<dbReference type="InterPro" id="IPR050174">
    <property type="entry name" value="Protocadherin/Cadherin-CA"/>
</dbReference>
<evidence type="ECO:0000256" key="8">
    <source>
        <dbReference type="ARBA" id="ARBA00022889"/>
    </source>
</evidence>
<dbReference type="Proteomes" id="UP000694621">
    <property type="component" value="Unplaced"/>
</dbReference>
<evidence type="ECO:0000256" key="6">
    <source>
        <dbReference type="ARBA" id="ARBA00022737"/>
    </source>
</evidence>
<evidence type="ECO:0000256" key="2">
    <source>
        <dbReference type="ARBA" id="ARBA00004251"/>
    </source>
</evidence>
<keyword evidence="7 12" id="KW-0106">Calcium</keyword>
<evidence type="ECO:0000256" key="9">
    <source>
        <dbReference type="ARBA" id="ARBA00022989"/>
    </source>
</evidence>
<dbReference type="GO" id="GO:0005886">
    <property type="term" value="C:plasma membrane"/>
    <property type="evidence" value="ECO:0007669"/>
    <property type="project" value="UniProtKB-SubCell"/>
</dbReference>
<feature type="domain" description="Cadherin" evidence="13">
    <location>
        <begin position="461"/>
        <end position="565"/>
    </location>
</feature>
<evidence type="ECO:0000256" key="10">
    <source>
        <dbReference type="ARBA" id="ARBA00023136"/>
    </source>
</evidence>
<accession>A0A8B9J4A8</accession>
<dbReference type="SMART" id="SM00112">
    <property type="entry name" value="CA"/>
    <property type="match status" value="6"/>
</dbReference>
<evidence type="ECO:0000313" key="15">
    <source>
        <dbReference type="Proteomes" id="UP000694621"/>
    </source>
</evidence>